<proteinExistence type="predicted"/>
<reference evidence="1 2" key="1">
    <citation type="journal article" date="2013" name="Genome Biol.">
        <title>The genome sequence of the most widely cultivated cacao type and its use to identify candidate genes regulating pod color.</title>
        <authorList>
            <person name="Motamayor J.C."/>
            <person name="Mockaitis K."/>
            <person name="Schmutz J."/>
            <person name="Haiminen N."/>
            <person name="Iii D.L."/>
            <person name="Cornejo O."/>
            <person name="Findley S.D."/>
            <person name="Zheng P."/>
            <person name="Utro F."/>
            <person name="Royaert S."/>
            <person name="Saski C."/>
            <person name="Jenkins J."/>
            <person name="Podicheti R."/>
            <person name="Zhao M."/>
            <person name="Scheffler B.E."/>
            <person name="Stack J.C."/>
            <person name="Feltus F.A."/>
            <person name="Mustiga G.M."/>
            <person name="Amores F."/>
            <person name="Phillips W."/>
            <person name="Marelli J.P."/>
            <person name="May G.D."/>
            <person name="Shapiro H."/>
            <person name="Ma J."/>
            <person name="Bustamante C.D."/>
            <person name="Schnell R.J."/>
            <person name="Main D."/>
            <person name="Gilbert D."/>
            <person name="Parida L."/>
            <person name="Kuhn D.N."/>
        </authorList>
    </citation>
    <scope>NUCLEOTIDE SEQUENCE [LARGE SCALE GENOMIC DNA]</scope>
    <source>
        <strain evidence="2">cv. Matina 1-6</strain>
    </source>
</reference>
<name>A0A061FIJ4_THECC</name>
<gene>
    <name evidence="1" type="ORF">TCM_035859</name>
</gene>
<accession>A0A061FIJ4</accession>
<dbReference type="AlphaFoldDB" id="A0A061FIJ4"/>
<protein>
    <submittedName>
        <fullName evidence="1">Uncharacterized protein</fullName>
    </submittedName>
</protein>
<dbReference type="HOGENOM" id="CLU_2727349_0_0_1"/>
<evidence type="ECO:0000313" key="1">
    <source>
        <dbReference type="EMBL" id="EOY16901.1"/>
    </source>
</evidence>
<evidence type="ECO:0000313" key="2">
    <source>
        <dbReference type="Proteomes" id="UP000026915"/>
    </source>
</evidence>
<organism evidence="1 2">
    <name type="scientific">Theobroma cacao</name>
    <name type="common">Cacao</name>
    <name type="synonym">Cocoa</name>
    <dbReference type="NCBI Taxonomy" id="3641"/>
    <lineage>
        <taxon>Eukaryota</taxon>
        <taxon>Viridiplantae</taxon>
        <taxon>Streptophyta</taxon>
        <taxon>Embryophyta</taxon>
        <taxon>Tracheophyta</taxon>
        <taxon>Spermatophyta</taxon>
        <taxon>Magnoliopsida</taxon>
        <taxon>eudicotyledons</taxon>
        <taxon>Gunneridae</taxon>
        <taxon>Pentapetalae</taxon>
        <taxon>rosids</taxon>
        <taxon>malvids</taxon>
        <taxon>Malvales</taxon>
        <taxon>Malvaceae</taxon>
        <taxon>Byttnerioideae</taxon>
        <taxon>Theobroma</taxon>
    </lineage>
</organism>
<dbReference type="EMBL" id="CM001886">
    <property type="protein sequence ID" value="EOY16901.1"/>
    <property type="molecule type" value="Genomic_DNA"/>
</dbReference>
<dbReference type="InParanoid" id="A0A061FIJ4"/>
<sequence>MTLRHEKEIDEAIRGESKRKDIALKVVKHNDEKSLESDNEKEYDEEIALLTKKFNRSLKSKQGSIKPFRRKE</sequence>
<dbReference type="Proteomes" id="UP000026915">
    <property type="component" value="Chromosome 8"/>
</dbReference>
<keyword evidence="2" id="KW-1185">Reference proteome</keyword>
<dbReference type="Gramene" id="EOY16901">
    <property type="protein sequence ID" value="EOY16901"/>
    <property type="gene ID" value="TCM_035859"/>
</dbReference>